<reference evidence="2 3" key="1">
    <citation type="submission" date="2018-11" db="EMBL/GenBank/DDBJ databases">
        <title>Genome sequence of Saitozyma podzolica DSM 27192.</title>
        <authorList>
            <person name="Aliyu H."/>
            <person name="Gorte O."/>
            <person name="Ochsenreither K."/>
        </authorList>
    </citation>
    <scope>NUCLEOTIDE SEQUENCE [LARGE SCALE GENOMIC DNA]</scope>
    <source>
        <strain evidence="2 3">DSM 27192</strain>
    </source>
</reference>
<protein>
    <submittedName>
        <fullName evidence="2">Uncharacterized protein</fullName>
    </submittedName>
</protein>
<proteinExistence type="predicted"/>
<dbReference type="AlphaFoldDB" id="A0A427YRS7"/>
<evidence type="ECO:0000313" key="2">
    <source>
        <dbReference type="EMBL" id="RSH93790.1"/>
    </source>
</evidence>
<sequence length="242" mass="25420">MYSAQMLVTSPPSSPGCLTPHPQAETFATDLPSSPISTAASSDIAIEPSPTTVEKPREVVTGTACRHDLPESPARRVRLLSRGRAHTLPALSGAALRKHVPAALRMSTLTSPTEDGFRNLPLSPVATSVPRQPRAATAPSLPVPAPTVDRASSRSRPDPILVAHAQRSDSPDPIDISAKSRTGPIPAIRTTERVAQEKSEKSNGTEGTDDNRTTTSVSPVSPSSAHTAMPKTARRLGALSRS</sequence>
<feature type="compositionally biased region" description="Basic and acidic residues" evidence="1">
    <location>
        <begin position="190"/>
        <end position="203"/>
    </location>
</feature>
<accession>A0A427YRS7</accession>
<organism evidence="2 3">
    <name type="scientific">Saitozyma podzolica</name>
    <dbReference type="NCBI Taxonomy" id="1890683"/>
    <lineage>
        <taxon>Eukaryota</taxon>
        <taxon>Fungi</taxon>
        <taxon>Dikarya</taxon>
        <taxon>Basidiomycota</taxon>
        <taxon>Agaricomycotina</taxon>
        <taxon>Tremellomycetes</taxon>
        <taxon>Tremellales</taxon>
        <taxon>Trimorphomycetaceae</taxon>
        <taxon>Saitozyma</taxon>
    </lineage>
</organism>
<evidence type="ECO:0000256" key="1">
    <source>
        <dbReference type="SAM" id="MobiDB-lite"/>
    </source>
</evidence>
<gene>
    <name evidence="2" type="ORF">EHS25_006438</name>
</gene>
<dbReference type="Proteomes" id="UP000279259">
    <property type="component" value="Unassembled WGS sequence"/>
</dbReference>
<feature type="region of interest" description="Disordered" evidence="1">
    <location>
        <begin position="111"/>
        <end position="242"/>
    </location>
</feature>
<comment type="caution">
    <text evidence="2">The sequence shown here is derived from an EMBL/GenBank/DDBJ whole genome shotgun (WGS) entry which is preliminary data.</text>
</comment>
<keyword evidence="3" id="KW-1185">Reference proteome</keyword>
<name>A0A427YRS7_9TREE</name>
<feature type="compositionally biased region" description="Low complexity" evidence="1">
    <location>
        <begin position="213"/>
        <end position="224"/>
    </location>
</feature>
<evidence type="ECO:0000313" key="3">
    <source>
        <dbReference type="Proteomes" id="UP000279259"/>
    </source>
</evidence>
<dbReference type="EMBL" id="RSCD01000003">
    <property type="protein sequence ID" value="RSH93790.1"/>
    <property type="molecule type" value="Genomic_DNA"/>
</dbReference>